<name>A0A7X3LEY1_9BACL</name>
<dbReference type="NCBIfam" id="TIGR00724">
    <property type="entry name" value="urea_amlyse_rel"/>
    <property type="match status" value="1"/>
</dbReference>
<keyword evidence="6" id="KW-1185">Reference proteome</keyword>
<evidence type="ECO:0000313" key="5">
    <source>
        <dbReference type="EMBL" id="MWV43011.1"/>
    </source>
</evidence>
<dbReference type="GO" id="GO:0016829">
    <property type="term" value="F:lyase activity"/>
    <property type="evidence" value="ECO:0007669"/>
    <property type="project" value="UniProtKB-KW"/>
</dbReference>
<dbReference type="SUPFAM" id="SSF50891">
    <property type="entry name" value="Cyclophilin-like"/>
    <property type="match status" value="1"/>
</dbReference>
<keyword evidence="3" id="KW-0067">ATP-binding</keyword>
<accession>A0A7X3LEY1</accession>
<comment type="caution">
    <text evidence="5">The sequence shown here is derived from an EMBL/GenBank/DDBJ whole genome shotgun (WGS) entry which is preliminary data.</text>
</comment>
<dbReference type="PANTHER" id="PTHR43309:SF5">
    <property type="entry name" value="5-OXOPROLINASE SUBUNIT C"/>
    <property type="match status" value="1"/>
</dbReference>
<dbReference type="Proteomes" id="UP000460318">
    <property type="component" value="Unassembled WGS sequence"/>
</dbReference>
<dbReference type="InterPro" id="IPR029000">
    <property type="entry name" value="Cyclophilin-like_dom_sf"/>
</dbReference>
<dbReference type="AlphaFoldDB" id="A0A7X3LEY1"/>
<protein>
    <submittedName>
        <fullName evidence="5">5-oxoprolinase/urea amidolyase family protein</fullName>
    </submittedName>
</protein>
<evidence type="ECO:0000256" key="3">
    <source>
        <dbReference type="ARBA" id="ARBA00022840"/>
    </source>
</evidence>
<dbReference type="InterPro" id="IPR052708">
    <property type="entry name" value="PxpC"/>
</dbReference>
<proteinExistence type="predicted"/>
<dbReference type="GO" id="GO:0016787">
    <property type="term" value="F:hydrolase activity"/>
    <property type="evidence" value="ECO:0007669"/>
    <property type="project" value="UniProtKB-KW"/>
</dbReference>
<sequence length="339" mass="38076">MSLEVMKKGLLATVQDTGRKGYGKFGISCSGVMDTYAYRLANWLVGNKGDEAVLEITWSGFAVRFLQDAWVSITGADLAPECEGISVPMWRPIFFLEGSELVFKYPRSGCRSYLSILGGIDVPEVMGSRSTYLRAGIGGFNGRALQTGDTIPIVKKAPYDFPKRRSDDRPFRAVLWSAAPASTYGRADTLLRVTRGRQYEDFRNEAIERFFDDEYMVKAESDRMGYRLSGPPLTLESPKEYISEGVTAGTIQVPADGQPIILMADRQTLGGYPKIAQVASVDIPWVAQLPPGSRIRFQEISPYESERLFLEQERKMKLLKRMIDYRIKEEFNAADRPEL</sequence>
<evidence type="ECO:0000256" key="1">
    <source>
        <dbReference type="ARBA" id="ARBA00022741"/>
    </source>
</evidence>
<organism evidence="5 6">
    <name type="scientific">Paenibacillus dendrobii</name>
    <dbReference type="NCBI Taxonomy" id="2691084"/>
    <lineage>
        <taxon>Bacteria</taxon>
        <taxon>Bacillati</taxon>
        <taxon>Bacillota</taxon>
        <taxon>Bacilli</taxon>
        <taxon>Bacillales</taxon>
        <taxon>Paenibacillaceae</taxon>
        <taxon>Paenibacillus</taxon>
    </lineage>
</organism>
<dbReference type="SMART" id="SM00797">
    <property type="entry name" value="AHS2"/>
    <property type="match status" value="1"/>
</dbReference>
<dbReference type="EMBL" id="WUBI01000001">
    <property type="protein sequence ID" value="MWV43011.1"/>
    <property type="molecule type" value="Genomic_DNA"/>
</dbReference>
<dbReference type="InterPro" id="IPR003778">
    <property type="entry name" value="CT_A_B"/>
</dbReference>
<evidence type="ECO:0000259" key="4">
    <source>
        <dbReference type="SMART" id="SM00797"/>
    </source>
</evidence>
<dbReference type="Pfam" id="PF02626">
    <property type="entry name" value="CT_A_B"/>
    <property type="match status" value="1"/>
</dbReference>
<evidence type="ECO:0000256" key="2">
    <source>
        <dbReference type="ARBA" id="ARBA00022801"/>
    </source>
</evidence>
<gene>
    <name evidence="5" type="ORF">GRF59_05160</name>
</gene>
<dbReference type="GO" id="GO:0005524">
    <property type="term" value="F:ATP binding"/>
    <property type="evidence" value="ECO:0007669"/>
    <property type="project" value="UniProtKB-KW"/>
</dbReference>
<dbReference type="PANTHER" id="PTHR43309">
    <property type="entry name" value="5-OXOPROLINASE SUBUNIT C"/>
    <property type="match status" value="1"/>
</dbReference>
<keyword evidence="1" id="KW-0547">Nucleotide-binding</keyword>
<evidence type="ECO:0000313" key="6">
    <source>
        <dbReference type="Proteomes" id="UP000460318"/>
    </source>
</evidence>
<reference evidence="5 6" key="1">
    <citation type="submission" date="2019-12" db="EMBL/GenBank/DDBJ databases">
        <title>Paenibacillus sp. nov., an endophytic bacterium isolated from the stem of Dendrobium.</title>
        <authorList>
            <person name="Zhao R."/>
        </authorList>
    </citation>
    <scope>NUCLEOTIDE SEQUENCE [LARGE SCALE GENOMIC DNA]</scope>
    <source>
        <strain evidence="5 6">HJL G12</strain>
    </source>
</reference>
<feature type="domain" description="Carboxyltransferase" evidence="4">
    <location>
        <begin position="24"/>
        <end position="315"/>
    </location>
</feature>
<keyword evidence="2" id="KW-0378">Hydrolase</keyword>
<keyword evidence="5" id="KW-0456">Lyase</keyword>
<dbReference type="Gene3D" id="2.40.100.10">
    <property type="entry name" value="Cyclophilin-like"/>
    <property type="match status" value="1"/>
</dbReference>